<proteinExistence type="predicted"/>
<feature type="compositionally biased region" description="Polar residues" evidence="1">
    <location>
        <begin position="186"/>
        <end position="203"/>
    </location>
</feature>
<dbReference type="GeneID" id="85307066"/>
<feature type="compositionally biased region" description="Polar residues" evidence="1">
    <location>
        <begin position="129"/>
        <end position="140"/>
    </location>
</feature>
<feature type="compositionally biased region" description="Acidic residues" evidence="1">
    <location>
        <begin position="500"/>
        <end position="513"/>
    </location>
</feature>
<feature type="region of interest" description="Disordered" evidence="1">
    <location>
        <begin position="449"/>
        <end position="540"/>
    </location>
</feature>
<dbReference type="Proteomes" id="UP001244011">
    <property type="component" value="Unassembled WGS sequence"/>
</dbReference>
<gene>
    <name evidence="2" type="ORF">QBC33DRAFT_356408</name>
</gene>
<comment type="caution">
    <text evidence="2">The sequence shown here is derived from an EMBL/GenBank/DDBJ whole genome shotgun (WGS) entry which is preliminary data.</text>
</comment>
<evidence type="ECO:0000256" key="1">
    <source>
        <dbReference type="SAM" id="MobiDB-lite"/>
    </source>
</evidence>
<organism evidence="2 3">
    <name type="scientific">Phialemonium atrogriseum</name>
    <dbReference type="NCBI Taxonomy" id="1093897"/>
    <lineage>
        <taxon>Eukaryota</taxon>
        <taxon>Fungi</taxon>
        <taxon>Dikarya</taxon>
        <taxon>Ascomycota</taxon>
        <taxon>Pezizomycotina</taxon>
        <taxon>Sordariomycetes</taxon>
        <taxon>Sordariomycetidae</taxon>
        <taxon>Cephalothecales</taxon>
        <taxon>Cephalothecaceae</taxon>
        <taxon>Phialemonium</taxon>
    </lineage>
</organism>
<feature type="compositionally biased region" description="Basic and acidic residues" evidence="1">
    <location>
        <begin position="321"/>
        <end position="330"/>
    </location>
</feature>
<accession>A0AAJ0C4S6</accession>
<feature type="compositionally biased region" description="Basic residues" evidence="1">
    <location>
        <begin position="453"/>
        <end position="462"/>
    </location>
</feature>
<sequence>MGDHASRMSADTVSSSHPDRPIRPLPKRRLRERLSPEVADSIQYPPAPQNTTPLFYYSYSTRDDETEPLSSHGRERFSDRGTSQGRRTGGGAESDEDDFGTRRNAPGRPGADSSGYPQRLPLRQDNGRHSNSQPPLSAASSADGYYDPFEMTNNNKKRKIPTAGDTALNGSHGIHDVVLGADPSATPVQSIEGQGESSPATSTPYYGCGSFASGAQNVSGPGRGRYGRVRNGRSPLRALSDSTNNWAGRNGKLRPSQLPLQTKKMTSQQGQENRSLLHQQLSTKASPASTQFTFTCDSQVPGTLSWPGSDRNASTPMLHVPKGESRRRSSQETQTSNVPSTAVNGHAVDATAQDNSAKMSKAVQNQAKPSQKKSRRRDAKELLLAAKARRRQTENQNAHNPPRAEDIWICEFCEYEAIFGRPPEALVRQYEIKDRKLRQQEEERRRLLEKAKMRSRKGKKGSKAPAKSNNSSQDRNPPQGGNQIAHMNSNNSQETHSEEYGDEDEYDDEEGYGPEEQPSLRDEPHVLHYKPPLVGGIAGN</sequence>
<evidence type="ECO:0000313" key="3">
    <source>
        <dbReference type="Proteomes" id="UP001244011"/>
    </source>
</evidence>
<reference evidence="2" key="1">
    <citation type="submission" date="2023-06" db="EMBL/GenBank/DDBJ databases">
        <title>Genome-scale phylogeny and comparative genomics of the fungal order Sordariales.</title>
        <authorList>
            <consortium name="Lawrence Berkeley National Laboratory"/>
            <person name="Hensen N."/>
            <person name="Bonometti L."/>
            <person name="Westerberg I."/>
            <person name="Brannstrom I.O."/>
            <person name="Guillou S."/>
            <person name="Cros-Aarteil S."/>
            <person name="Calhoun S."/>
            <person name="Haridas S."/>
            <person name="Kuo A."/>
            <person name="Mondo S."/>
            <person name="Pangilinan J."/>
            <person name="Riley R."/>
            <person name="Labutti K."/>
            <person name="Andreopoulos B."/>
            <person name="Lipzen A."/>
            <person name="Chen C."/>
            <person name="Yanf M."/>
            <person name="Daum C."/>
            <person name="Ng V."/>
            <person name="Clum A."/>
            <person name="Steindorff A."/>
            <person name="Ohm R."/>
            <person name="Martin F."/>
            <person name="Silar P."/>
            <person name="Natvig D."/>
            <person name="Lalanne C."/>
            <person name="Gautier V."/>
            <person name="Ament-Velasquez S.L."/>
            <person name="Kruys A."/>
            <person name="Hutchinson M.I."/>
            <person name="Powell A.J."/>
            <person name="Barry K."/>
            <person name="Miller A.N."/>
            <person name="Grigoriev I.V."/>
            <person name="Debuchy R."/>
            <person name="Gladieux P."/>
            <person name="Thoren M.H."/>
            <person name="Johannesson H."/>
        </authorList>
    </citation>
    <scope>NUCLEOTIDE SEQUENCE</scope>
    <source>
        <strain evidence="2">8032-3</strain>
    </source>
</reference>
<feature type="compositionally biased region" description="Low complexity" evidence="1">
    <location>
        <begin position="463"/>
        <end position="472"/>
    </location>
</feature>
<keyword evidence="3" id="KW-1185">Reference proteome</keyword>
<feature type="region of interest" description="Disordered" evidence="1">
    <location>
        <begin position="218"/>
        <end position="274"/>
    </location>
</feature>
<protein>
    <submittedName>
        <fullName evidence="2">Uncharacterized protein</fullName>
    </submittedName>
</protein>
<dbReference type="AlphaFoldDB" id="A0AAJ0C4S6"/>
<dbReference type="EMBL" id="MU839004">
    <property type="protein sequence ID" value="KAK1768709.1"/>
    <property type="molecule type" value="Genomic_DNA"/>
</dbReference>
<feature type="compositionally biased region" description="Polar residues" evidence="1">
    <location>
        <begin position="258"/>
        <end position="274"/>
    </location>
</feature>
<feature type="region of interest" description="Disordered" evidence="1">
    <location>
        <begin position="303"/>
        <end position="378"/>
    </location>
</feature>
<evidence type="ECO:0000313" key="2">
    <source>
        <dbReference type="EMBL" id="KAK1768709.1"/>
    </source>
</evidence>
<feature type="region of interest" description="Disordered" evidence="1">
    <location>
        <begin position="1"/>
        <end position="203"/>
    </location>
</feature>
<name>A0AAJ0C4S6_9PEZI</name>
<dbReference type="RefSeq" id="XP_060284922.1">
    <property type="nucleotide sequence ID" value="XM_060423879.1"/>
</dbReference>
<feature type="compositionally biased region" description="Polar residues" evidence="1">
    <location>
        <begin position="473"/>
        <end position="494"/>
    </location>
</feature>
<feature type="compositionally biased region" description="Polar residues" evidence="1">
    <location>
        <begin position="352"/>
        <end position="369"/>
    </location>
</feature>